<sequence>MSKSRGNVINPDDVISEYGSDSLRLYEMFMGPLRDSKTWSTGGIEGVHRFLGRTWRLIVGPPFPDGSCRDGTVATDSEPTLEQLRVLHKCIAKVSEEIQETRFNTAISSMMEFINAAYKWENQPKEVMEVFVLLLSPFAPHMAEELWFRLGNSTSLAYEPFPEAKSEYLKETTVVLPVQINGKTRGTITVETGCSEEDAFKLASADEKLCKYLNGGEIKKRIYVPGRILNVIVVQQKVARS</sequence>
<dbReference type="GO" id="GO:0006429">
    <property type="term" value="P:leucyl-tRNA aminoacylation"/>
    <property type="evidence" value="ECO:0007669"/>
    <property type="project" value="InterPro"/>
</dbReference>
<reference evidence="11" key="1">
    <citation type="submission" date="2022-08" db="EMBL/GenBank/DDBJ databases">
        <authorList>
            <person name="Marques A."/>
        </authorList>
    </citation>
    <scope>NUCLEOTIDE SEQUENCE</scope>
    <source>
        <strain evidence="11">RhyPub2mFocal</strain>
        <tissue evidence="11">Leaves</tissue>
    </source>
</reference>
<accession>A0AAV8AIK0</accession>
<dbReference type="EC" id="6.1.1.4" evidence="2"/>
<evidence type="ECO:0000256" key="4">
    <source>
        <dbReference type="ARBA" id="ARBA00022741"/>
    </source>
</evidence>
<feature type="domain" description="Aminoacyl-tRNA synthetase class Ia" evidence="9">
    <location>
        <begin position="1"/>
        <end position="28"/>
    </location>
</feature>
<dbReference type="AlphaFoldDB" id="A0AAV8AIK0"/>
<proteinExistence type="inferred from homology"/>
<dbReference type="Proteomes" id="UP001140206">
    <property type="component" value="Unassembled WGS sequence"/>
</dbReference>
<keyword evidence="6" id="KW-0648">Protein biosynthesis</keyword>
<dbReference type="Pfam" id="PF08264">
    <property type="entry name" value="Anticodon_1"/>
    <property type="match status" value="1"/>
</dbReference>
<dbReference type="InterPro" id="IPR002300">
    <property type="entry name" value="aa-tRNA-synth_Ia"/>
</dbReference>
<dbReference type="PANTHER" id="PTHR43740:SF2">
    <property type="entry name" value="LEUCINE--TRNA LIGASE, MITOCHONDRIAL"/>
    <property type="match status" value="1"/>
</dbReference>
<keyword evidence="3 11" id="KW-0436">Ligase</keyword>
<evidence type="ECO:0000256" key="2">
    <source>
        <dbReference type="ARBA" id="ARBA00013164"/>
    </source>
</evidence>
<dbReference type="GO" id="GO:0005739">
    <property type="term" value="C:mitochondrion"/>
    <property type="evidence" value="ECO:0007669"/>
    <property type="project" value="UniProtKB-ARBA"/>
</dbReference>
<protein>
    <recommendedName>
        <fullName evidence="2">leucine--tRNA ligase</fullName>
        <ecNumber evidence="2">6.1.1.4</ecNumber>
    </recommendedName>
</protein>
<evidence type="ECO:0000313" key="12">
    <source>
        <dbReference type="Proteomes" id="UP001140206"/>
    </source>
</evidence>
<comment type="similarity">
    <text evidence="1">Belongs to the class-I aminoacyl-tRNA synthetase family.</text>
</comment>
<evidence type="ECO:0000256" key="3">
    <source>
        <dbReference type="ARBA" id="ARBA00022598"/>
    </source>
</evidence>
<evidence type="ECO:0000256" key="5">
    <source>
        <dbReference type="ARBA" id="ARBA00022840"/>
    </source>
</evidence>
<organism evidence="11 12">
    <name type="scientific">Rhynchospora pubera</name>
    <dbReference type="NCBI Taxonomy" id="906938"/>
    <lineage>
        <taxon>Eukaryota</taxon>
        <taxon>Viridiplantae</taxon>
        <taxon>Streptophyta</taxon>
        <taxon>Embryophyta</taxon>
        <taxon>Tracheophyta</taxon>
        <taxon>Spermatophyta</taxon>
        <taxon>Magnoliopsida</taxon>
        <taxon>Liliopsida</taxon>
        <taxon>Poales</taxon>
        <taxon>Cyperaceae</taxon>
        <taxon>Cyperoideae</taxon>
        <taxon>Rhynchosporeae</taxon>
        <taxon>Rhynchospora</taxon>
    </lineage>
</organism>
<dbReference type="Gene3D" id="1.10.730.10">
    <property type="entry name" value="Isoleucyl-tRNA Synthetase, Domain 1"/>
    <property type="match status" value="1"/>
</dbReference>
<keyword evidence="12" id="KW-1185">Reference proteome</keyword>
<evidence type="ECO:0000313" key="11">
    <source>
        <dbReference type="EMBL" id="KAJ4730831.1"/>
    </source>
</evidence>
<comment type="caution">
    <text evidence="11">The sequence shown here is derived from an EMBL/GenBank/DDBJ whole genome shotgun (WGS) entry which is preliminary data.</text>
</comment>
<dbReference type="GO" id="GO:0005829">
    <property type="term" value="C:cytosol"/>
    <property type="evidence" value="ECO:0007669"/>
    <property type="project" value="TreeGrafter"/>
</dbReference>
<dbReference type="SUPFAM" id="SSF52374">
    <property type="entry name" value="Nucleotidylyl transferase"/>
    <property type="match status" value="1"/>
</dbReference>
<keyword evidence="4" id="KW-0547">Nucleotide-binding</keyword>
<dbReference type="GO" id="GO:0004823">
    <property type="term" value="F:leucine-tRNA ligase activity"/>
    <property type="evidence" value="ECO:0007669"/>
    <property type="project" value="UniProtKB-EC"/>
</dbReference>
<evidence type="ECO:0000259" key="9">
    <source>
        <dbReference type="Pfam" id="PF00133"/>
    </source>
</evidence>
<keyword evidence="5" id="KW-0067">ATP-binding</keyword>
<dbReference type="SUPFAM" id="SSF47323">
    <property type="entry name" value="Anticodon-binding domain of a subclass of class I aminoacyl-tRNA synthetases"/>
    <property type="match status" value="1"/>
</dbReference>
<dbReference type="FunFam" id="1.10.730.10:FF:000011">
    <property type="entry name" value="Leucine--tRNA ligase chloroplastic/mitochondrial"/>
    <property type="match status" value="1"/>
</dbReference>
<dbReference type="PANTHER" id="PTHR43740">
    <property type="entry name" value="LEUCYL-TRNA SYNTHETASE"/>
    <property type="match status" value="1"/>
</dbReference>
<dbReference type="Pfam" id="PF00133">
    <property type="entry name" value="tRNA-synt_1"/>
    <property type="match status" value="1"/>
</dbReference>
<name>A0AAV8AIK0_9POAL</name>
<evidence type="ECO:0000256" key="8">
    <source>
        <dbReference type="ARBA" id="ARBA00047469"/>
    </source>
</evidence>
<evidence type="ECO:0000256" key="6">
    <source>
        <dbReference type="ARBA" id="ARBA00022917"/>
    </source>
</evidence>
<gene>
    <name evidence="11" type="ORF">LUZ62_013098</name>
</gene>
<evidence type="ECO:0000256" key="7">
    <source>
        <dbReference type="ARBA" id="ARBA00023146"/>
    </source>
</evidence>
<dbReference type="InterPro" id="IPR013155">
    <property type="entry name" value="M/V/L/I-tRNA-synth_anticd-bd"/>
</dbReference>
<keyword evidence="7" id="KW-0030">Aminoacyl-tRNA synthetase</keyword>
<comment type="catalytic activity">
    <reaction evidence="8">
        <text>tRNA(Leu) + L-leucine + ATP = L-leucyl-tRNA(Leu) + AMP + diphosphate</text>
        <dbReference type="Rhea" id="RHEA:11688"/>
        <dbReference type="Rhea" id="RHEA-COMP:9613"/>
        <dbReference type="Rhea" id="RHEA-COMP:9622"/>
        <dbReference type="ChEBI" id="CHEBI:30616"/>
        <dbReference type="ChEBI" id="CHEBI:33019"/>
        <dbReference type="ChEBI" id="CHEBI:57427"/>
        <dbReference type="ChEBI" id="CHEBI:78442"/>
        <dbReference type="ChEBI" id="CHEBI:78494"/>
        <dbReference type="ChEBI" id="CHEBI:456215"/>
        <dbReference type="EC" id="6.1.1.4"/>
    </reaction>
</comment>
<evidence type="ECO:0000256" key="1">
    <source>
        <dbReference type="ARBA" id="ARBA00005594"/>
    </source>
</evidence>
<feature type="domain" description="Methionyl/Valyl/Leucyl/Isoleucyl-tRNA synthetase anticodon-binding" evidence="10">
    <location>
        <begin position="84"/>
        <end position="192"/>
    </location>
</feature>
<dbReference type="EMBL" id="JAMFTS010007865">
    <property type="protein sequence ID" value="KAJ4730831.1"/>
    <property type="molecule type" value="Genomic_DNA"/>
</dbReference>
<dbReference type="GO" id="GO:0005524">
    <property type="term" value="F:ATP binding"/>
    <property type="evidence" value="ECO:0007669"/>
    <property type="project" value="UniProtKB-KW"/>
</dbReference>
<evidence type="ECO:0000259" key="10">
    <source>
        <dbReference type="Pfam" id="PF08264"/>
    </source>
</evidence>
<dbReference type="CDD" id="cd07958">
    <property type="entry name" value="Anticodon_Ia_Leu_BEm"/>
    <property type="match status" value="1"/>
</dbReference>
<dbReference type="InterPro" id="IPR002302">
    <property type="entry name" value="Leu-tRNA-ligase"/>
</dbReference>
<dbReference type="InterPro" id="IPR009080">
    <property type="entry name" value="tRNAsynth_Ia_anticodon-bd"/>
</dbReference>